<dbReference type="PANTHER" id="PTHR15337:SF11">
    <property type="entry name" value="THIOREDOXIN DOMAIN-CONTAINING PROTEIN"/>
    <property type="match status" value="1"/>
</dbReference>
<keyword evidence="1" id="KW-0732">Signal</keyword>
<protein>
    <recommendedName>
        <fullName evidence="6">Thioredoxin domain-containing protein</fullName>
    </recommendedName>
</protein>
<evidence type="ECO:0000313" key="4">
    <source>
        <dbReference type="Proteomes" id="UP000570595"/>
    </source>
</evidence>
<dbReference type="AlphaFoldDB" id="A0A7J6LYK8"/>
<gene>
    <name evidence="2" type="ORF">FOL46_008869</name>
    <name evidence="3" type="ORF">FOZ61_000850</name>
</gene>
<dbReference type="EMBL" id="JABANN010000748">
    <property type="protein sequence ID" value="KAF4654093.1"/>
    <property type="molecule type" value="Genomic_DNA"/>
</dbReference>
<dbReference type="InterPro" id="IPR051099">
    <property type="entry name" value="AGR/TXD"/>
</dbReference>
<dbReference type="Proteomes" id="UP000570595">
    <property type="component" value="Unassembled WGS sequence"/>
</dbReference>
<dbReference type="Proteomes" id="UP000572268">
    <property type="component" value="Unassembled WGS sequence"/>
</dbReference>
<evidence type="ECO:0008006" key="6">
    <source>
        <dbReference type="Google" id="ProtNLM"/>
    </source>
</evidence>
<name>A0A7J6LYK8_PEROL</name>
<organism evidence="3 4">
    <name type="scientific">Perkinsus olseni</name>
    <name type="common">Perkinsus atlanticus</name>
    <dbReference type="NCBI Taxonomy" id="32597"/>
    <lineage>
        <taxon>Eukaryota</taxon>
        <taxon>Sar</taxon>
        <taxon>Alveolata</taxon>
        <taxon>Perkinsozoa</taxon>
        <taxon>Perkinsea</taxon>
        <taxon>Perkinsida</taxon>
        <taxon>Perkinsidae</taxon>
        <taxon>Perkinsus</taxon>
    </lineage>
</organism>
<dbReference type="PANTHER" id="PTHR15337">
    <property type="entry name" value="ANTERIOR GRADIENT PROTEIN-RELATED"/>
    <property type="match status" value="1"/>
</dbReference>
<reference evidence="4 5" key="1">
    <citation type="submission" date="2020-04" db="EMBL/GenBank/DDBJ databases">
        <title>Perkinsus olseni comparative genomics.</title>
        <authorList>
            <person name="Bogema D.R."/>
        </authorList>
    </citation>
    <scope>NUCLEOTIDE SEQUENCE [LARGE SCALE GENOMIC DNA]</scope>
    <source>
        <strain evidence="3">ATCC PRA-179</strain>
        <strain evidence="2">ATCC PRA-31</strain>
    </source>
</reference>
<evidence type="ECO:0000256" key="1">
    <source>
        <dbReference type="ARBA" id="ARBA00022729"/>
    </source>
</evidence>
<evidence type="ECO:0000313" key="5">
    <source>
        <dbReference type="Proteomes" id="UP000572268"/>
    </source>
</evidence>
<evidence type="ECO:0000313" key="3">
    <source>
        <dbReference type="EMBL" id="KAF4664378.1"/>
    </source>
</evidence>
<accession>A0A7J6LYK8</accession>
<dbReference type="OrthoDB" id="262308at2759"/>
<sequence length="156" mass="17782">MLFVLLAAVVAAKSPLDVAAGWAEDVIDWVGDFNHSKALAWSAHKPILAMVHQRWSSASLQLARRIRKSVDLQTAAGHFIMLDAGNLRELPDHLTPVVNVSKYYPRVYFFYPDGKLMEDVTSGREDKFPYFYADEEELIASMKRALRRNRESMCHD</sequence>
<proteinExistence type="predicted"/>
<evidence type="ECO:0000313" key="2">
    <source>
        <dbReference type="EMBL" id="KAF4654093.1"/>
    </source>
</evidence>
<dbReference type="SUPFAM" id="SSF52833">
    <property type="entry name" value="Thioredoxin-like"/>
    <property type="match status" value="1"/>
</dbReference>
<dbReference type="EMBL" id="JABAHT010000118">
    <property type="protein sequence ID" value="KAF4664378.1"/>
    <property type="molecule type" value="Genomic_DNA"/>
</dbReference>
<dbReference type="InterPro" id="IPR036249">
    <property type="entry name" value="Thioredoxin-like_sf"/>
</dbReference>
<dbReference type="Gene3D" id="3.40.30.10">
    <property type="entry name" value="Glutaredoxin"/>
    <property type="match status" value="1"/>
</dbReference>
<comment type="caution">
    <text evidence="3">The sequence shown here is derived from an EMBL/GenBank/DDBJ whole genome shotgun (WGS) entry which is preliminary data.</text>
</comment>